<evidence type="ECO:0000256" key="1">
    <source>
        <dbReference type="SAM" id="MobiDB-lite"/>
    </source>
</evidence>
<comment type="caution">
    <text evidence="2">The sequence shown here is derived from an EMBL/GenBank/DDBJ whole genome shotgun (WGS) entry which is preliminary data.</text>
</comment>
<accession>A0ABW4N3V6</accession>
<feature type="region of interest" description="Disordered" evidence="1">
    <location>
        <begin position="1"/>
        <end position="97"/>
    </location>
</feature>
<organism evidence="2 3">
    <name type="scientific">Phenylobacterium terrae</name>
    <dbReference type="NCBI Taxonomy" id="2665495"/>
    <lineage>
        <taxon>Bacteria</taxon>
        <taxon>Pseudomonadati</taxon>
        <taxon>Pseudomonadota</taxon>
        <taxon>Alphaproteobacteria</taxon>
        <taxon>Caulobacterales</taxon>
        <taxon>Caulobacteraceae</taxon>
        <taxon>Phenylobacterium</taxon>
    </lineage>
</organism>
<evidence type="ECO:0000313" key="2">
    <source>
        <dbReference type="EMBL" id="MFD1784418.1"/>
    </source>
</evidence>
<feature type="compositionally biased region" description="Basic and acidic residues" evidence="1">
    <location>
        <begin position="50"/>
        <end position="77"/>
    </location>
</feature>
<dbReference type="RefSeq" id="WP_377283636.1">
    <property type="nucleotide sequence ID" value="NZ_JBHRSI010000009.1"/>
</dbReference>
<keyword evidence="3" id="KW-1185">Reference proteome</keyword>
<proteinExistence type="predicted"/>
<reference evidence="3" key="1">
    <citation type="journal article" date="2019" name="Int. J. Syst. Evol. Microbiol.">
        <title>The Global Catalogue of Microorganisms (GCM) 10K type strain sequencing project: providing services to taxonomists for standard genome sequencing and annotation.</title>
        <authorList>
            <consortium name="The Broad Institute Genomics Platform"/>
            <consortium name="The Broad Institute Genome Sequencing Center for Infectious Disease"/>
            <person name="Wu L."/>
            <person name="Ma J."/>
        </authorList>
    </citation>
    <scope>NUCLEOTIDE SEQUENCE [LARGE SCALE GENOMIC DNA]</scope>
    <source>
        <strain evidence="3">DFY28</strain>
    </source>
</reference>
<name>A0ABW4N3V6_9CAUL</name>
<dbReference type="Proteomes" id="UP001597237">
    <property type="component" value="Unassembled WGS sequence"/>
</dbReference>
<dbReference type="EMBL" id="JBHUEY010000001">
    <property type="protein sequence ID" value="MFD1784418.1"/>
    <property type="molecule type" value="Genomic_DNA"/>
</dbReference>
<sequence length="97" mass="11065">MPHKHPNSDRWGGPGASHEDRKEERPDPRTMPGPDEPTNLRFSHVSGGGGERDSRHSHDPQLKSDFEQNSKERRTPNSDRGQARPKPTPETRDRTEH</sequence>
<evidence type="ECO:0000313" key="3">
    <source>
        <dbReference type="Proteomes" id="UP001597237"/>
    </source>
</evidence>
<protein>
    <submittedName>
        <fullName evidence="2">Uncharacterized protein</fullName>
    </submittedName>
</protein>
<feature type="compositionally biased region" description="Basic and acidic residues" evidence="1">
    <location>
        <begin position="87"/>
        <end position="97"/>
    </location>
</feature>
<gene>
    <name evidence="2" type="ORF">ACFSC0_13510</name>
</gene>
<feature type="compositionally biased region" description="Basic and acidic residues" evidence="1">
    <location>
        <begin position="17"/>
        <end position="28"/>
    </location>
</feature>